<gene>
    <name evidence="2" type="ORF">FN976_14740</name>
</gene>
<keyword evidence="1" id="KW-0472">Membrane</keyword>
<evidence type="ECO:0000313" key="3">
    <source>
        <dbReference type="Proteomes" id="UP000318199"/>
    </source>
</evidence>
<sequence length="160" mass="17735">MLALALLLSVAWCYYLFVADVQLRTRLDAALVTVPAGFAMVLKAITLFAIFLIPTLLVFNVLSRLGAAFDGPKLSTQQMLEAVREGHRTAQAQSREFMDAQLAKMSDAEAAGMRPIFDEIQRRSAEDAAAREQRYATDPELMQREMRATIAEIRAKARAG</sequence>
<dbReference type="EMBL" id="VOBQ01000011">
    <property type="protein sequence ID" value="TWO70798.1"/>
    <property type="molecule type" value="Genomic_DNA"/>
</dbReference>
<dbReference type="AlphaFoldDB" id="A0A562ZR60"/>
<keyword evidence="3" id="KW-1185">Reference proteome</keyword>
<proteinExistence type="predicted"/>
<dbReference type="RefSeq" id="WP_145893795.1">
    <property type="nucleotide sequence ID" value="NZ_VOBQ01000011.1"/>
</dbReference>
<evidence type="ECO:0000256" key="1">
    <source>
        <dbReference type="SAM" id="Phobius"/>
    </source>
</evidence>
<dbReference type="Proteomes" id="UP000318199">
    <property type="component" value="Unassembled WGS sequence"/>
</dbReference>
<keyword evidence="1" id="KW-1133">Transmembrane helix</keyword>
<protein>
    <submittedName>
        <fullName evidence="2">Uncharacterized protein</fullName>
    </submittedName>
</protein>
<name>A0A562ZR60_9BURK</name>
<organism evidence="2 3">
    <name type="scientific">Caenimonas sedimenti</name>
    <dbReference type="NCBI Taxonomy" id="2596921"/>
    <lineage>
        <taxon>Bacteria</taxon>
        <taxon>Pseudomonadati</taxon>
        <taxon>Pseudomonadota</taxon>
        <taxon>Betaproteobacteria</taxon>
        <taxon>Burkholderiales</taxon>
        <taxon>Comamonadaceae</taxon>
        <taxon>Caenimonas</taxon>
    </lineage>
</organism>
<comment type="caution">
    <text evidence="2">The sequence shown here is derived from an EMBL/GenBank/DDBJ whole genome shotgun (WGS) entry which is preliminary data.</text>
</comment>
<keyword evidence="1" id="KW-0812">Transmembrane</keyword>
<evidence type="ECO:0000313" key="2">
    <source>
        <dbReference type="EMBL" id="TWO70798.1"/>
    </source>
</evidence>
<accession>A0A562ZR60</accession>
<feature type="transmembrane region" description="Helical" evidence="1">
    <location>
        <begin position="34"/>
        <end position="59"/>
    </location>
</feature>
<reference evidence="2 3" key="1">
    <citation type="submission" date="2019-07" db="EMBL/GenBank/DDBJ databases">
        <title>Caenimonas sedimenti sp. nov., isolated from activated sludge.</title>
        <authorList>
            <person name="Xu J."/>
        </authorList>
    </citation>
    <scope>NUCLEOTIDE SEQUENCE [LARGE SCALE GENOMIC DNA]</scope>
    <source>
        <strain evidence="2 3">HX-9-20</strain>
    </source>
</reference>